<comment type="caution">
    <text evidence="2">The sequence shown here is derived from an EMBL/GenBank/DDBJ whole genome shotgun (WGS) entry which is preliminary data.</text>
</comment>
<evidence type="ECO:0000313" key="3">
    <source>
        <dbReference type="Proteomes" id="UP000823775"/>
    </source>
</evidence>
<keyword evidence="3" id="KW-1185">Reference proteome</keyword>
<dbReference type="PANTHER" id="PTHR46691">
    <property type="entry name" value="HIGH MOBILITY GROUP B PROTEIN 9"/>
    <property type="match status" value="1"/>
</dbReference>
<dbReference type="PANTHER" id="PTHR46691:SF1">
    <property type="entry name" value="AT-RICH INTERACTIVE DOMAIN-CONTAINING PROTEIN 2"/>
    <property type="match status" value="1"/>
</dbReference>
<evidence type="ECO:0000313" key="2">
    <source>
        <dbReference type="EMBL" id="MCD7458416.1"/>
    </source>
</evidence>
<reference evidence="2 3" key="1">
    <citation type="journal article" date="2021" name="BMC Genomics">
        <title>Datura genome reveals duplications of psychoactive alkaloid biosynthetic genes and high mutation rate following tissue culture.</title>
        <authorList>
            <person name="Rajewski A."/>
            <person name="Carter-House D."/>
            <person name="Stajich J."/>
            <person name="Litt A."/>
        </authorList>
    </citation>
    <scope>NUCLEOTIDE SEQUENCE [LARGE SCALE GENOMIC DNA]</scope>
    <source>
        <strain evidence="2">AR-01</strain>
    </source>
</reference>
<gene>
    <name evidence="2" type="ORF">HAX54_038104</name>
</gene>
<name>A0ABS8SHQ3_DATST</name>
<proteinExistence type="predicted"/>
<dbReference type="Proteomes" id="UP000823775">
    <property type="component" value="Unassembled WGS sequence"/>
</dbReference>
<organism evidence="2 3">
    <name type="scientific">Datura stramonium</name>
    <name type="common">Jimsonweed</name>
    <name type="synonym">Common thornapple</name>
    <dbReference type="NCBI Taxonomy" id="4076"/>
    <lineage>
        <taxon>Eukaryota</taxon>
        <taxon>Viridiplantae</taxon>
        <taxon>Streptophyta</taxon>
        <taxon>Embryophyta</taxon>
        <taxon>Tracheophyta</taxon>
        <taxon>Spermatophyta</taxon>
        <taxon>Magnoliopsida</taxon>
        <taxon>eudicotyledons</taxon>
        <taxon>Gunneridae</taxon>
        <taxon>Pentapetalae</taxon>
        <taxon>asterids</taxon>
        <taxon>lamiids</taxon>
        <taxon>Solanales</taxon>
        <taxon>Solanaceae</taxon>
        <taxon>Solanoideae</taxon>
        <taxon>Datureae</taxon>
        <taxon>Datura</taxon>
    </lineage>
</organism>
<evidence type="ECO:0000256" key="1">
    <source>
        <dbReference type="SAM" id="MobiDB-lite"/>
    </source>
</evidence>
<dbReference type="EMBL" id="JACEIK010000518">
    <property type="protein sequence ID" value="MCD7458416.1"/>
    <property type="molecule type" value="Genomic_DNA"/>
</dbReference>
<sequence length="122" mass="13854">MCFQAEGTIDGKFDCGYFVSIKMGSEVLNGVLYQPNQQAPSSSSKLATQSCNAVVPFNSPPPHHHSGRRNRRRKHGNPNRLKPNRSGYNFFFAQKHSVLKSLYPHREGIHKDDWRILEQSVS</sequence>
<feature type="compositionally biased region" description="Basic residues" evidence="1">
    <location>
        <begin position="62"/>
        <end position="77"/>
    </location>
</feature>
<protein>
    <submittedName>
        <fullName evidence="2">Uncharacterized protein</fullName>
    </submittedName>
</protein>
<accession>A0ABS8SHQ3</accession>
<feature type="region of interest" description="Disordered" evidence="1">
    <location>
        <begin position="53"/>
        <end position="86"/>
    </location>
</feature>